<dbReference type="RefSeq" id="WP_173136563.1">
    <property type="nucleotide sequence ID" value="NZ_JABMKX010000010.1"/>
</dbReference>
<reference evidence="3 4" key="1">
    <citation type="submission" date="2020-05" db="EMBL/GenBank/DDBJ databases">
        <title>Paenibacillus glebae, sp. nov., Paenibacillus humi sp. nov., Paenibacillus pedi sp. nov., Paenibacillus terrestris sp. nov. and Paenibacillus terricola sp. nov., isolated from a forest top soil sample.</title>
        <authorList>
            <person name="Qi S."/>
            <person name="Carlier A."/>
            <person name="Cnockaert M."/>
            <person name="Vandamme P."/>
        </authorList>
    </citation>
    <scope>NUCLEOTIDE SEQUENCE [LARGE SCALE GENOMIC DNA]</scope>
    <source>
        <strain evidence="3 4">LMG 29502</strain>
    </source>
</reference>
<gene>
    <name evidence="3" type="ORF">HQN87_18840</name>
</gene>
<sequence>MWNRRQTSSYPSTDSLIGYGGTLEGKVHCDTNLRIEGNFSGEILCEGTVTVGEQGTVHSSIEAQEIIVAGKVYGNVTAQRKLILTGTGQLHGNITAGSLSITEGSLVNGAVAMTMTEQPATETAGGLHTVTPKNKAGKRRADKQSSLEGA</sequence>
<organism evidence="3 4">
    <name type="scientific">Paenibacillus tritici</name>
    <dbReference type="NCBI Taxonomy" id="1873425"/>
    <lineage>
        <taxon>Bacteria</taxon>
        <taxon>Bacillati</taxon>
        <taxon>Bacillota</taxon>
        <taxon>Bacilli</taxon>
        <taxon>Bacillales</taxon>
        <taxon>Paenibacillaceae</taxon>
        <taxon>Paenibacillus</taxon>
    </lineage>
</organism>
<evidence type="ECO:0000313" key="4">
    <source>
        <dbReference type="Proteomes" id="UP000711047"/>
    </source>
</evidence>
<dbReference type="Proteomes" id="UP000711047">
    <property type="component" value="Unassembled WGS sequence"/>
</dbReference>
<evidence type="ECO:0000256" key="1">
    <source>
        <dbReference type="ARBA" id="ARBA00044755"/>
    </source>
</evidence>
<comment type="similarity">
    <text evidence="1">Belongs to the bactofilin family.</text>
</comment>
<dbReference type="Pfam" id="PF04519">
    <property type="entry name" value="Bactofilin"/>
    <property type="match status" value="1"/>
</dbReference>
<keyword evidence="4" id="KW-1185">Reference proteome</keyword>
<feature type="region of interest" description="Disordered" evidence="2">
    <location>
        <begin position="119"/>
        <end position="150"/>
    </location>
</feature>
<dbReference type="EMBL" id="JABMKX010000010">
    <property type="protein sequence ID" value="NQX47394.1"/>
    <property type="molecule type" value="Genomic_DNA"/>
</dbReference>
<proteinExistence type="inferred from homology"/>
<evidence type="ECO:0000313" key="3">
    <source>
        <dbReference type="EMBL" id="NQX47394.1"/>
    </source>
</evidence>
<comment type="caution">
    <text evidence="3">The sequence shown here is derived from an EMBL/GenBank/DDBJ whole genome shotgun (WGS) entry which is preliminary data.</text>
</comment>
<name>A0ABX2DRT3_9BACL</name>
<accession>A0ABX2DRT3</accession>
<protein>
    <submittedName>
        <fullName evidence="3">Polymer-forming cytoskeletal protein</fullName>
    </submittedName>
</protein>
<dbReference type="InterPro" id="IPR007607">
    <property type="entry name" value="BacA/B"/>
</dbReference>
<evidence type="ECO:0000256" key="2">
    <source>
        <dbReference type="SAM" id="MobiDB-lite"/>
    </source>
</evidence>
<dbReference type="PANTHER" id="PTHR35024:SF4">
    <property type="entry name" value="POLYMER-FORMING CYTOSKELETAL PROTEIN"/>
    <property type="match status" value="1"/>
</dbReference>
<dbReference type="PANTHER" id="PTHR35024">
    <property type="entry name" value="HYPOTHETICAL CYTOSOLIC PROTEIN"/>
    <property type="match status" value="1"/>
</dbReference>